<dbReference type="SFLD" id="SFLDG01018">
    <property type="entry name" value="Squalene/Phytoene_Synthase_Lik"/>
    <property type="match status" value="1"/>
</dbReference>
<dbReference type="HOGENOM" id="CLU_037269_1_3_5"/>
<proteinExistence type="predicted"/>
<dbReference type="PANTHER" id="PTHR31480">
    <property type="entry name" value="BIFUNCTIONAL LYCOPENE CYCLASE/PHYTOENE SYNTHASE"/>
    <property type="match status" value="1"/>
</dbReference>
<dbReference type="CDD" id="cd00683">
    <property type="entry name" value="Trans_IPPS_HH"/>
    <property type="match status" value="1"/>
</dbReference>
<dbReference type="eggNOG" id="COG1562">
    <property type="taxonomic scope" value="Bacteria"/>
</dbReference>
<dbReference type="InterPro" id="IPR002060">
    <property type="entry name" value="Squ/phyt_synthse"/>
</dbReference>
<dbReference type="AlphaFoldDB" id="Q1GND7"/>
<accession>Q1GND7</accession>
<organism evidence="2 3">
    <name type="scientific">Sphingopyxis alaskensis (strain DSM 13593 / LMG 18877 / RB2256)</name>
    <name type="common">Sphingomonas alaskensis</name>
    <dbReference type="NCBI Taxonomy" id="317655"/>
    <lineage>
        <taxon>Bacteria</taxon>
        <taxon>Pseudomonadati</taxon>
        <taxon>Pseudomonadota</taxon>
        <taxon>Alphaproteobacteria</taxon>
        <taxon>Sphingomonadales</taxon>
        <taxon>Sphingomonadaceae</taxon>
        <taxon>Sphingopyxis</taxon>
    </lineage>
</organism>
<dbReference type="GO" id="GO:0004311">
    <property type="term" value="F:geranylgeranyl diphosphate synthase activity"/>
    <property type="evidence" value="ECO:0007669"/>
    <property type="project" value="InterPro"/>
</dbReference>
<dbReference type="KEGG" id="sal:Sala_3132"/>
<dbReference type="SFLD" id="SFLDS00005">
    <property type="entry name" value="Isoprenoid_Synthase_Type_I"/>
    <property type="match status" value="1"/>
</dbReference>
<dbReference type="EC" id="2.5.1.21" evidence="2"/>
<dbReference type="Gene3D" id="1.10.600.10">
    <property type="entry name" value="Farnesyl Diphosphate Synthase"/>
    <property type="match status" value="1"/>
</dbReference>
<dbReference type="InterPro" id="IPR033904">
    <property type="entry name" value="Trans_IPPS_HH"/>
</dbReference>
<keyword evidence="3" id="KW-1185">Reference proteome</keyword>
<dbReference type="Proteomes" id="UP000006578">
    <property type="component" value="Chromosome"/>
</dbReference>
<protein>
    <submittedName>
        <fullName evidence="2">Farnesyl-diphosphate farnesyltransferase</fullName>
        <ecNumber evidence="2">2.5.1.21</ecNumber>
    </submittedName>
</protein>
<dbReference type="Pfam" id="PF00494">
    <property type="entry name" value="SQS_PSY"/>
    <property type="match status" value="1"/>
</dbReference>
<gene>
    <name evidence="2" type="ordered locus">Sala_3132</name>
</gene>
<dbReference type="SFLD" id="SFLDG01212">
    <property type="entry name" value="Phytoene_synthase_like"/>
    <property type="match status" value="1"/>
</dbReference>
<keyword evidence="1 2" id="KW-0808">Transferase</keyword>
<dbReference type="STRING" id="317655.Sala_3132"/>
<dbReference type="GO" id="GO:0016117">
    <property type="term" value="P:carotenoid biosynthetic process"/>
    <property type="evidence" value="ECO:0007669"/>
    <property type="project" value="UniProtKB-ARBA"/>
</dbReference>
<sequence>MTEAGAYDADALHGFAHDSIARGSKSFALASQLFDRETRERVWLLYAWCRAADDLTDGQDHGGTMAPGHDSAAAVERIRALTDQAFAGAPTGDPAFDALGFLLTEVAIPRAVIDDIVAGFDLDARDWRPRSEDDLLRYCYHVAGAVGVAMALVMGIDPDDERTLDRASDLGIAFQLANIARDVAEDAAADRCYLPVEWMVELDIPPGQHMHPAFRPRLAVMAKWLAEMAEEYEASARWGARKLPPRSRWAVLAAAGIYGDIAREVRRRGDHAWDHRAASSLAAKLGWVARAGWSVLRRPPERRISREGLWTRPRPDGVHTHGECAGA</sequence>
<dbReference type="GO" id="GO:0051996">
    <property type="term" value="F:squalene synthase [NAD(P)H] activity"/>
    <property type="evidence" value="ECO:0007669"/>
    <property type="project" value="UniProtKB-EC"/>
</dbReference>
<dbReference type="InterPro" id="IPR008949">
    <property type="entry name" value="Isoprenoid_synthase_dom_sf"/>
</dbReference>
<dbReference type="PROSITE" id="PS01045">
    <property type="entry name" value="SQUALEN_PHYTOEN_SYN_2"/>
    <property type="match status" value="1"/>
</dbReference>
<dbReference type="RefSeq" id="WP_011543397.1">
    <property type="nucleotide sequence ID" value="NC_008048.1"/>
</dbReference>
<dbReference type="PROSITE" id="PS01044">
    <property type="entry name" value="SQUALEN_PHYTOEN_SYN_1"/>
    <property type="match status" value="1"/>
</dbReference>
<dbReference type="InterPro" id="IPR044843">
    <property type="entry name" value="Trans_IPPS_bact-type"/>
</dbReference>
<dbReference type="EMBL" id="CP000356">
    <property type="protein sequence ID" value="ABF54835.1"/>
    <property type="molecule type" value="Genomic_DNA"/>
</dbReference>
<evidence type="ECO:0000313" key="3">
    <source>
        <dbReference type="Proteomes" id="UP000006578"/>
    </source>
</evidence>
<evidence type="ECO:0000313" key="2">
    <source>
        <dbReference type="EMBL" id="ABF54835.1"/>
    </source>
</evidence>
<dbReference type="SUPFAM" id="SSF48576">
    <property type="entry name" value="Terpenoid synthases"/>
    <property type="match status" value="1"/>
</dbReference>
<dbReference type="InterPro" id="IPR019845">
    <property type="entry name" value="Squalene/phytoene_synthase_CS"/>
</dbReference>
<evidence type="ECO:0000256" key="1">
    <source>
        <dbReference type="ARBA" id="ARBA00022679"/>
    </source>
</evidence>
<name>Q1GND7_SPHAL</name>
<reference evidence="2 3" key="1">
    <citation type="journal article" date="2009" name="Proc. Natl. Acad. Sci. U.S.A.">
        <title>The genomic basis of trophic strategy in marine bacteria.</title>
        <authorList>
            <person name="Lauro F.M."/>
            <person name="McDougald D."/>
            <person name="Thomas T."/>
            <person name="Williams T.J."/>
            <person name="Egan S."/>
            <person name="Rice S."/>
            <person name="DeMaere M.Z."/>
            <person name="Ting L."/>
            <person name="Ertan H."/>
            <person name="Johnson J."/>
            <person name="Ferriera S."/>
            <person name="Lapidus A."/>
            <person name="Anderson I."/>
            <person name="Kyrpides N."/>
            <person name="Munk A.C."/>
            <person name="Detter C."/>
            <person name="Han C.S."/>
            <person name="Brown M.V."/>
            <person name="Robb F.T."/>
            <person name="Kjelleberg S."/>
            <person name="Cavicchioli R."/>
        </authorList>
    </citation>
    <scope>NUCLEOTIDE SEQUENCE [LARGE SCALE GENOMIC DNA]</scope>
    <source>
        <strain evidence="3">DSM 13593 / LMG 18877 / RB2256</strain>
    </source>
</reference>
<dbReference type="OrthoDB" id="9807580at2"/>